<protein>
    <submittedName>
        <fullName evidence="1">Uncharacterized protein</fullName>
    </submittedName>
</protein>
<proteinExistence type="predicted"/>
<reference evidence="1" key="2">
    <citation type="submission" date="2014-03" db="EMBL/GenBank/DDBJ databases">
        <title>The Genome Annotation of Fusarium oxysporum Cotton.</title>
        <authorList>
            <consortium name="The Broad Institute Genomics Platform"/>
            <person name="Ma L.-J."/>
            <person name="Corby-Kistler H."/>
            <person name="Broz K."/>
            <person name="Gale L.R."/>
            <person name="Jonkers W."/>
            <person name="O'Donnell K."/>
            <person name="Ploetz R."/>
            <person name="Steinberg C."/>
            <person name="Schwartz D.C."/>
            <person name="VanEtten H."/>
            <person name="Zhou S."/>
            <person name="Young S.K."/>
            <person name="Zeng Q."/>
            <person name="Gargeya S."/>
            <person name="Fitzgerald M."/>
            <person name="Abouelleil A."/>
            <person name="Alvarado L."/>
            <person name="Chapman S.B."/>
            <person name="Gainer-Dewar J."/>
            <person name="Goldberg J."/>
            <person name="Griggs A."/>
            <person name="Gujja S."/>
            <person name="Hansen M."/>
            <person name="Howarth C."/>
            <person name="Imamovic A."/>
            <person name="Ireland A."/>
            <person name="Larimer J."/>
            <person name="McCowan C."/>
            <person name="Murphy C."/>
            <person name="Pearson M."/>
            <person name="Poon T.W."/>
            <person name="Priest M."/>
            <person name="Roberts A."/>
            <person name="Saif S."/>
            <person name="Shea T."/>
            <person name="Sykes S."/>
            <person name="Wortman J."/>
            <person name="Nusbaum C."/>
            <person name="Birren B."/>
        </authorList>
    </citation>
    <scope>NUCLEOTIDE SEQUENCE</scope>
    <source>
        <strain evidence="1">25433</strain>
    </source>
</reference>
<dbReference type="EMBL" id="KK035375">
    <property type="protein sequence ID" value="EXM12810.1"/>
    <property type="molecule type" value="Genomic_DNA"/>
</dbReference>
<dbReference type="HOGENOM" id="CLU_3068742_0_0_1"/>
<accession>X0LWI0</accession>
<name>X0LWI0_FUSOX</name>
<reference evidence="1" key="1">
    <citation type="submission" date="2011-11" db="EMBL/GenBank/DDBJ databases">
        <title>The Genome Sequence of Fusarium oxysporum Cotton.</title>
        <authorList>
            <consortium name="The Broad Institute Genome Sequencing Platform"/>
            <person name="Ma L.-J."/>
            <person name="Gale L.R."/>
            <person name="Schwartz D.C."/>
            <person name="Zhou S."/>
            <person name="Corby-Kistler H."/>
            <person name="Young S.K."/>
            <person name="Zeng Q."/>
            <person name="Gargeya S."/>
            <person name="Fitzgerald M."/>
            <person name="Haas B."/>
            <person name="Abouelleil A."/>
            <person name="Alvarado L."/>
            <person name="Arachchi H.M."/>
            <person name="Berlin A."/>
            <person name="Brown A."/>
            <person name="Chapman S.B."/>
            <person name="Chen Z."/>
            <person name="Dunbar C."/>
            <person name="Freedman E."/>
            <person name="Gearin G."/>
            <person name="Goldberg J."/>
            <person name="Griggs A."/>
            <person name="Gujja S."/>
            <person name="Heiman D."/>
            <person name="Howarth C."/>
            <person name="Larson L."/>
            <person name="Lui A."/>
            <person name="MacDonald P.J.P."/>
            <person name="Montmayeur A."/>
            <person name="Murphy C."/>
            <person name="Neiman D."/>
            <person name="Pearson M."/>
            <person name="Priest M."/>
            <person name="Roberts A."/>
            <person name="Saif S."/>
            <person name="Shea T."/>
            <person name="Shenoy N."/>
            <person name="Sisk P."/>
            <person name="Stolte C."/>
            <person name="Sykes S."/>
            <person name="Wortman J."/>
            <person name="Nusbaum C."/>
            <person name="Birren B."/>
        </authorList>
    </citation>
    <scope>NUCLEOTIDE SEQUENCE [LARGE SCALE GENOMIC DNA]</scope>
    <source>
        <strain evidence="1">25433</strain>
    </source>
</reference>
<organism evidence="1">
    <name type="scientific">Fusarium oxysporum f. sp. vasinfectum 25433</name>
    <dbReference type="NCBI Taxonomy" id="1089449"/>
    <lineage>
        <taxon>Eukaryota</taxon>
        <taxon>Fungi</taxon>
        <taxon>Dikarya</taxon>
        <taxon>Ascomycota</taxon>
        <taxon>Pezizomycotina</taxon>
        <taxon>Sordariomycetes</taxon>
        <taxon>Hypocreomycetidae</taxon>
        <taxon>Hypocreales</taxon>
        <taxon>Nectriaceae</taxon>
        <taxon>Fusarium</taxon>
        <taxon>Fusarium oxysporum species complex</taxon>
    </lineage>
</organism>
<dbReference type="AlphaFoldDB" id="X0LWI0"/>
<evidence type="ECO:0000313" key="1">
    <source>
        <dbReference type="EMBL" id="EXM12810.1"/>
    </source>
</evidence>
<gene>
    <name evidence="1" type="ORF">FOTG_18711</name>
</gene>
<dbReference type="Proteomes" id="UP000030701">
    <property type="component" value="Unassembled WGS sequence"/>
</dbReference>
<sequence length="53" mass="5528">MVVLAITSLTRNGLTESNIGNLLTALLRRLLGNGGFKGTWRRLSGSLAAGSPC</sequence>